<dbReference type="EMBL" id="JBBWUH010000005">
    <property type="protein sequence ID" value="KAK8166369.1"/>
    <property type="molecule type" value="Genomic_DNA"/>
</dbReference>
<evidence type="ECO:0000256" key="1">
    <source>
        <dbReference type="SAM" id="Phobius"/>
    </source>
</evidence>
<protein>
    <submittedName>
        <fullName evidence="2">Uncharacterized protein</fullName>
    </submittedName>
</protein>
<comment type="caution">
    <text evidence="2">The sequence shown here is derived from an EMBL/GenBank/DDBJ whole genome shotgun (WGS) entry which is preliminary data.</text>
</comment>
<keyword evidence="3" id="KW-1185">Reference proteome</keyword>
<accession>A0ABR1XSV8</accession>
<evidence type="ECO:0000313" key="3">
    <source>
        <dbReference type="Proteomes" id="UP001456524"/>
    </source>
</evidence>
<keyword evidence="1" id="KW-0472">Membrane</keyword>
<reference evidence="2 3" key="1">
    <citation type="journal article" date="2022" name="G3 (Bethesda)">
        <title>Enemy or ally: a genomic approach to elucidate the lifestyle of Phyllosticta citrichinaensis.</title>
        <authorList>
            <person name="Buijs V.A."/>
            <person name="Groenewald J.Z."/>
            <person name="Haridas S."/>
            <person name="LaButti K.M."/>
            <person name="Lipzen A."/>
            <person name="Martin F.M."/>
            <person name="Barry K."/>
            <person name="Grigoriev I.V."/>
            <person name="Crous P.W."/>
            <person name="Seidl M.F."/>
        </authorList>
    </citation>
    <scope>NUCLEOTIDE SEQUENCE [LARGE SCALE GENOMIC DNA]</scope>
    <source>
        <strain evidence="2 3">CBS 129764</strain>
    </source>
</reference>
<keyword evidence="1" id="KW-1133">Transmembrane helix</keyword>
<sequence>MLSFLLPLHHNTTHTTTNHLSAHLQRYPRIDLRFDQIYHRFEYPQNNNPPQHRHHGRSRVLRTFSPLPPKESKQQSSRPLQIKSVFQAIGAAIMAVVNGIAGILKAILNGIVAVFDIIVGCLTCNRAGGRRRRMRSTV</sequence>
<organism evidence="2 3">
    <name type="scientific">Phyllosticta citrichinensis</name>
    <dbReference type="NCBI Taxonomy" id="1130410"/>
    <lineage>
        <taxon>Eukaryota</taxon>
        <taxon>Fungi</taxon>
        <taxon>Dikarya</taxon>
        <taxon>Ascomycota</taxon>
        <taxon>Pezizomycotina</taxon>
        <taxon>Dothideomycetes</taxon>
        <taxon>Dothideomycetes incertae sedis</taxon>
        <taxon>Botryosphaeriales</taxon>
        <taxon>Phyllostictaceae</taxon>
        <taxon>Phyllosticta</taxon>
    </lineage>
</organism>
<name>A0ABR1XSV8_9PEZI</name>
<evidence type="ECO:0000313" key="2">
    <source>
        <dbReference type="EMBL" id="KAK8166369.1"/>
    </source>
</evidence>
<gene>
    <name evidence="2" type="ORF">IWX90DRAFT_432612</name>
</gene>
<feature type="transmembrane region" description="Helical" evidence="1">
    <location>
        <begin position="106"/>
        <end position="125"/>
    </location>
</feature>
<keyword evidence="1" id="KW-0812">Transmembrane</keyword>
<dbReference type="Proteomes" id="UP001456524">
    <property type="component" value="Unassembled WGS sequence"/>
</dbReference>
<proteinExistence type="predicted"/>